<proteinExistence type="predicted"/>
<gene>
    <name evidence="2" type="ORF">TM448A01634_0010</name>
</gene>
<evidence type="ECO:0000313" key="2">
    <source>
        <dbReference type="EMBL" id="QJA50188.1"/>
    </source>
</evidence>
<evidence type="ECO:0000256" key="1">
    <source>
        <dbReference type="SAM" id="MobiDB-lite"/>
    </source>
</evidence>
<dbReference type="EMBL" id="MT144179">
    <property type="protein sequence ID" value="QJA50188.1"/>
    <property type="molecule type" value="Genomic_DNA"/>
</dbReference>
<protein>
    <submittedName>
        <fullName evidence="2">Uncharacterized protein</fullName>
    </submittedName>
</protein>
<organism evidence="2">
    <name type="scientific">viral metagenome</name>
    <dbReference type="NCBI Taxonomy" id="1070528"/>
    <lineage>
        <taxon>unclassified sequences</taxon>
        <taxon>metagenomes</taxon>
        <taxon>organismal metagenomes</taxon>
    </lineage>
</organism>
<sequence>MPLTTTKSNMAPGTARIPTNYGDLQKIAVETGLDTVTIQKVLDAFSSGGFEGPGGFFQTADALSTPGNGTAGATPAAAPLRHAPPKDFTAPGVNATSNGDAFSYTTKQGVRMNLTGAAAQAGKSRYAMNGGGNMPPAATPPPAPQPPKPAAFQGNAFAGAPDARRGMGATPPVPQGSAFAGAPDVRSGMMQPGGIRGKRVSPTVVDAGDLGVFGQSDKIAPGQQRQGIGPQTVPGFQDRVGTALAALSQGAGLPPGVEARYRDKLSGLLDQGEPTVGQLMQELSLTRAEAQRILQALKGGVI</sequence>
<reference evidence="2" key="1">
    <citation type="submission" date="2020-03" db="EMBL/GenBank/DDBJ databases">
        <title>The deep terrestrial virosphere.</title>
        <authorList>
            <person name="Holmfeldt K."/>
            <person name="Nilsson E."/>
            <person name="Simone D."/>
            <person name="Lopez-Fernandez M."/>
            <person name="Wu X."/>
            <person name="de Brujin I."/>
            <person name="Lundin D."/>
            <person name="Andersson A."/>
            <person name="Bertilsson S."/>
            <person name="Dopson M."/>
        </authorList>
    </citation>
    <scope>NUCLEOTIDE SEQUENCE</scope>
    <source>
        <strain evidence="2">TM448A01634</strain>
    </source>
</reference>
<name>A0A6H1ZRQ6_9ZZZZ</name>
<feature type="compositionally biased region" description="Pro residues" evidence="1">
    <location>
        <begin position="137"/>
        <end position="149"/>
    </location>
</feature>
<feature type="region of interest" description="Disordered" evidence="1">
    <location>
        <begin position="127"/>
        <end position="185"/>
    </location>
</feature>
<accession>A0A6H1ZRQ6</accession>
<dbReference type="AlphaFoldDB" id="A0A6H1ZRQ6"/>